<dbReference type="Pfam" id="PF13672">
    <property type="entry name" value="PP2C_2"/>
    <property type="match status" value="1"/>
</dbReference>
<sequence>MPIAFLTARRVPKTGAPLSECEDATSPTPERSGPVLLPPQGLAVAVADGATTYSYSQEWANILCTEQEKRPLADVDDLMARLPSWQTAWQAAIQDRINDLPWFAAAKVEQGAFSTFLQLTLHPDGTWQALAIGDSCLVQCRKGKLVWRNGDYAFSFPLQTSEAFSARPYLLPTRPDMNSRVREYFRETQGKWQAGDEFLLMTDALAAWFVRETEQGRTPQETLRTFTDQSPQIHEDQDVSHVERHDYSIDDLRPLSLYLSRYSRIEEGNKSIHRSDGIIGHPSLDEAFGHWVEESKTVRGLKDDDVSFVHVSLREA</sequence>
<dbReference type="RefSeq" id="WP_229777698.1">
    <property type="nucleotide sequence ID" value="NZ_BMQM01000006.1"/>
</dbReference>
<organism evidence="3 4">
    <name type="scientific">Deinococcus seoulensis</name>
    <dbReference type="NCBI Taxonomy" id="1837379"/>
    <lineage>
        <taxon>Bacteria</taxon>
        <taxon>Thermotogati</taxon>
        <taxon>Deinococcota</taxon>
        <taxon>Deinococci</taxon>
        <taxon>Deinococcales</taxon>
        <taxon>Deinococcaceae</taxon>
        <taxon>Deinococcus</taxon>
    </lineage>
</organism>
<keyword evidence="4" id="KW-1185">Reference proteome</keyword>
<proteinExistence type="predicted"/>
<evidence type="ECO:0000259" key="2">
    <source>
        <dbReference type="Pfam" id="PF13672"/>
    </source>
</evidence>
<evidence type="ECO:0000313" key="4">
    <source>
        <dbReference type="Proteomes" id="UP000634308"/>
    </source>
</evidence>
<dbReference type="InterPro" id="IPR001932">
    <property type="entry name" value="PPM-type_phosphatase-like_dom"/>
</dbReference>
<feature type="domain" description="PPM-type phosphatase" evidence="2">
    <location>
        <begin position="41"/>
        <end position="229"/>
    </location>
</feature>
<dbReference type="SUPFAM" id="SSF81606">
    <property type="entry name" value="PP2C-like"/>
    <property type="match status" value="1"/>
</dbReference>
<protein>
    <recommendedName>
        <fullName evidence="2">PPM-type phosphatase domain-containing protein</fullName>
    </recommendedName>
</protein>
<dbReference type="Proteomes" id="UP000634308">
    <property type="component" value="Unassembled WGS sequence"/>
</dbReference>
<feature type="region of interest" description="Disordered" evidence="1">
    <location>
        <begin position="16"/>
        <end position="35"/>
    </location>
</feature>
<evidence type="ECO:0000313" key="3">
    <source>
        <dbReference type="EMBL" id="GGR53177.1"/>
    </source>
</evidence>
<accession>A0ABQ2RSX5</accession>
<dbReference type="InterPro" id="IPR036457">
    <property type="entry name" value="PPM-type-like_dom_sf"/>
</dbReference>
<name>A0ABQ2RSX5_9DEIO</name>
<comment type="caution">
    <text evidence="3">The sequence shown here is derived from an EMBL/GenBank/DDBJ whole genome shotgun (WGS) entry which is preliminary data.</text>
</comment>
<dbReference type="EMBL" id="BMQM01000006">
    <property type="protein sequence ID" value="GGR53177.1"/>
    <property type="molecule type" value="Genomic_DNA"/>
</dbReference>
<gene>
    <name evidence="3" type="ORF">GCM10008959_13330</name>
</gene>
<evidence type="ECO:0000256" key="1">
    <source>
        <dbReference type="SAM" id="MobiDB-lite"/>
    </source>
</evidence>
<reference evidence="4" key="1">
    <citation type="journal article" date="2019" name="Int. J. Syst. Evol. Microbiol.">
        <title>The Global Catalogue of Microorganisms (GCM) 10K type strain sequencing project: providing services to taxonomists for standard genome sequencing and annotation.</title>
        <authorList>
            <consortium name="The Broad Institute Genomics Platform"/>
            <consortium name="The Broad Institute Genome Sequencing Center for Infectious Disease"/>
            <person name="Wu L."/>
            <person name="Ma J."/>
        </authorList>
    </citation>
    <scope>NUCLEOTIDE SEQUENCE [LARGE SCALE GENOMIC DNA]</scope>
    <source>
        <strain evidence="4">JCM 31404</strain>
    </source>
</reference>